<keyword evidence="3" id="KW-1185">Reference proteome</keyword>
<dbReference type="Proteomes" id="UP001140560">
    <property type="component" value="Unassembled WGS sequence"/>
</dbReference>
<dbReference type="EMBL" id="JAPEUY010000004">
    <property type="protein sequence ID" value="KAJ4374022.1"/>
    <property type="molecule type" value="Genomic_DNA"/>
</dbReference>
<feature type="compositionally biased region" description="Basic and acidic residues" evidence="1">
    <location>
        <begin position="149"/>
        <end position="158"/>
    </location>
</feature>
<name>A0A9W8YFJ5_9PLEO</name>
<dbReference type="AlphaFoldDB" id="A0A9W8YFJ5"/>
<accession>A0A9W8YFJ5</accession>
<organism evidence="2 3">
    <name type="scientific">Neocucurbitaria cava</name>
    <dbReference type="NCBI Taxonomy" id="798079"/>
    <lineage>
        <taxon>Eukaryota</taxon>
        <taxon>Fungi</taxon>
        <taxon>Dikarya</taxon>
        <taxon>Ascomycota</taxon>
        <taxon>Pezizomycotina</taxon>
        <taxon>Dothideomycetes</taxon>
        <taxon>Pleosporomycetidae</taxon>
        <taxon>Pleosporales</taxon>
        <taxon>Pleosporineae</taxon>
        <taxon>Cucurbitariaceae</taxon>
        <taxon>Neocucurbitaria</taxon>
    </lineage>
</organism>
<feature type="region of interest" description="Disordered" evidence="1">
    <location>
        <begin position="121"/>
        <end position="158"/>
    </location>
</feature>
<feature type="compositionally biased region" description="Low complexity" evidence="1">
    <location>
        <begin position="123"/>
        <end position="141"/>
    </location>
</feature>
<evidence type="ECO:0000313" key="3">
    <source>
        <dbReference type="Proteomes" id="UP001140560"/>
    </source>
</evidence>
<sequence>MASASTTASSAPVFNTYIDFVTYLKDRKCSKCNTALIQSSKDVDALFQSWLNGKASVNSQIKCKKCSKATTCIACPGHTKPTVTEANGIKVSWCCSRGRLFMIWVLLCGYDQEYCTRKRREAASSSSSSRSGKSQKTSSSGTGVGYSRWSDREFRGDPFGRADAYDRMAGQRTKEAPGGKQKADAQTAERRLDRFDMMVFAVLGALCPSPGNDQNDKVPLSSFDVRPPKAVVSMLVVSRILSKAAELLRNDSLDNATQRTDLYMALITFLKRVGVHDVSKQEVIFDDRLVLPENVNLLTLSFSGAHPPPDRTKETASSLADGLRRLNIQSDMMMRGAQNARNEFKDQPGQDMLWLCREISDLSTHLKIEEWWTQVGGCGSVVGADHGIVEVSDDQMKGMYSYISEALALTQSPPGRIRRLITEITSLKTGLSSGIYVKHAMSRLDIMK</sequence>
<gene>
    <name evidence="2" type="ORF">N0V83_002761</name>
</gene>
<evidence type="ECO:0000256" key="1">
    <source>
        <dbReference type="SAM" id="MobiDB-lite"/>
    </source>
</evidence>
<proteinExistence type="predicted"/>
<protein>
    <submittedName>
        <fullName evidence="2">Uncharacterized protein</fullName>
    </submittedName>
</protein>
<reference evidence="2" key="1">
    <citation type="submission" date="2022-10" db="EMBL/GenBank/DDBJ databases">
        <title>Tapping the CABI collections for fungal endophytes: first genome assemblies for Collariella, Neodidymelliopsis, Ascochyta clinopodiicola, Didymella pomorum, Didymosphaeria variabile, Neocosmospora piperis and Neocucurbitaria cava.</title>
        <authorList>
            <person name="Hill R."/>
        </authorList>
    </citation>
    <scope>NUCLEOTIDE SEQUENCE</scope>
    <source>
        <strain evidence="2">IMI 356814</strain>
    </source>
</reference>
<evidence type="ECO:0000313" key="2">
    <source>
        <dbReference type="EMBL" id="KAJ4374022.1"/>
    </source>
</evidence>
<dbReference type="OrthoDB" id="47801at2759"/>
<comment type="caution">
    <text evidence="2">The sequence shown here is derived from an EMBL/GenBank/DDBJ whole genome shotgun (WGS) entry which is preliminary data.</text>
</comment>